<evidence type="ECO:0000256" key="2">
    <source>
        <dbReference type="SAM" id="MobiDB-lite"/>
    </source>
</evidence>
<protein>
    <submittedName>
        <fullName evidence="5">LCP family protein</fullName>
    </submittedName>
</protein>
<feature type="transmembrane region" description="Helical" evidence="3">
    <location>
        <begin position="113"/>
        <end position="133"/>
    </location>
</feature>
<dbReference type="EMBL" id="CP128399">
    <property type="protein sequence ID" value="WJW67220.1"/>
    <property type="molecule type" value="Genomic_DNA"/>
</dbReference>
<keyword evidence="3" id="KW-0812">Transmembrane</keyword>
<dbReference type="Proteomes" id="UP000521676">
    <property type="component" value="Unassembled WGS sequence"/>
</dbReference>
<keyword evidence="3" id="KW-1133">Transmembrane helix</keyword>
<gene>
    <name evidence="5" type="ORF">HXX08_05650</name>
    <name evidence="6" type="ORF">OZ401_000478</name>
</gene>
<reference evidence="6" key="2">
    <citation type="journal article" date="2024" name="Nature">
        <title>Anoxygenic phototroph of the Chloroflexota uses a type I reaction centre.</title>
        <authorList>
            <person name="Tsuji J.M."/>
            <person name="Shaw N.A."/>
            <person name="Nagashima S."/>
            <person name="Venkiteswaran J.J."/>
            <person name="Schiff S.L."/>
            <person name="Watanabe T."/>
            <person name="Fukui M."/>
            <person name="Hanada S."/>
            <person name="Tank M."/>
            <person name="Neufeld J.D."/>
        </authorList>
    </citation>
    <scope>NUCLEOTIDE SEQUENCE</scope>
    <source>
        <strain evidence="6">L227-S17</strain>
    </source>
</reference>
<dbReference type="PANTHER" id="PTHR33392">
    <property type="entry name" value="POLYISOPRENYL-TEICHOIC ACID--PEPTIDOGLYCAN TEICHOIC ACID TRANSFERASE TAGU"/>
    <property type="match status" value="1"/>
</dbReference>
<sequence>MAGDRQPDRHNRVPNNQQPSGDGSDKAENQQNPSRKPYQPFPEYEYRNVSRYYQRPGRAPIRDEPHPEPKTQRPPGFFVEPEPETNMPSSRPQPKSAPPRRPKTKSSGSIKSFLFYFILILIAISLLGGLYLFSRVTNVFNGISVQRVDTNGNAVQGSNVNGNGMVNILLLGLDSRNDPSEGIRSDTLILVSIDQGAKKASMLSIPRDLWVDIPGYGKNRINAAYSLGDQNKPGQGGPPLVKETIARNFGIPIHYFAQVDFEGFREIVDSIGGITIDIKKPLIDAEYPTEDYGYKRVFIPAGLQFLNGETALEYARSRHSDSDLGRNQRQQDVLLAVREKGVNLGLLTNDKLISALQHAIKTDLQWNDILGLAQTAIGMDKANIRTYAIDANMAKPTNINGMDVLVPDWTSIRELIKKFNNA</sequence>
<name>A0A8T7LWU9_9CHLR</name>
<accession>A0A8T7LWU9</accession>
<dbReference type="NCBIfam" id="TIGR00350">
    <property type="entry name" value="lytR_cpsA_psr"/>
    <property type="match status" value="1"/>
</dbReference>
<feature type="region of interest" description="Disordered" evidence="2">
    <location>
        <begin position="1"/>
        <end position="107"/>
    </location>
</feature>
<dbReference type="PANTHER" id="PTHR33392:SF6">
    <property type="entry name" value="POLYISOPRENYL-TEICHOIC ACID--PEPTIDOGLYCAN TEICHOIC ACID TRANSFERASE TAGU"/>
    <property type="match status" value="1"/>
</dbReference>
<feature type="domain" description="Cell envelope-related transcriptional attenuator" evidence="4">
    <location>
        <begin position="184"/>
        <end position="340"/>
    </location>
</feature>
<evidence type="ECO:0000313" key="6">
    <source>
        <dbReference type="EMBL" id="WJW67220.1"/>
    </source>
</evidence>
<dbReference type="InterPro" id="IPR050922">
    <property type="entry name" value="LytR/CpsA/Psr_CW_biosynth"/>
</dbReference>
<dbReference type="EMBL" id="JACATZ010000001">
    <property type="protein sequence ID" value="NWJ45347.1"/>
    <property type="molecule type" value="Genomic_DNA"/>
</dbReference>
<dbReference type="Proteomes" id="UP001431572">
    <property type="component" value="Chromosome 1"/>
</dbReference>
<evidence type="ECO:0000313" key="5">
    <source>
        <dbReference type="EMBL" id="NWJ45347.1"/>
    </source>
</evidence>
<evidence type="ECO:0000256" key="1">
    <source>
        <dbReference type="ARBA" id="ARBA00006068"/>
    </source>
</evidence>
<evidence type="ECO:0000313" key="7">
    <source>
        <dbReference type="Proteomes" id="UP000521676"/>
    </source>
</evidence>
<proteinExistence type="inferred from homology"/>
<keyword evidence="3" id="KW-0472">Membrane</keyword>
<comment type="similarity">
    <text evidence="1">Belongs to the LytR/CpsA/Psr (LCP) family.</text>
</comment>
<feature type="compositionally biased region" description="Basic and acidic residues" evidence="2">
    <location>
        <begin position="1"/>
        <end position="11"/>
    </location>
</feature>
<dbReference type="AlphaFoldDB" id="A0A8T7LWU9"/>
<dbReference type="Pfam" id="PF03816">
    <property type="entry name" value="LytR_cpsA_psr"/>
    <property type="match status" value="1"/>
</dbReference>
<feature type="compositionally biased region" description="Basic and acidic residues" evidence="2">
    <location>
        <begin position="60"/>
        <end position="71"/>
    </location>
</feature>
<organism evidence="5 7">
    <name type="scientific">Candidatus Chlorohelix allophototropha</name>
    <dbReference type="NCBI Taxonomy" id="3003348"/>
    <lineage>
        <taxon>Bacteria</taxon>
        <taxon>Bacillati</taxon>
        <taxon>Chloroflexota</taxon>
        <taxon>Chloroflexia</taxon>
        <taxon>Candidatus Chloroheliales</taxon>
        <taxon>Candidatus Chloroheliaceae</taxon>
        <taxon>Candidatus Chlorohelix</taxon>
    </lineage>
</organism>
<evidence type="ECO:0000256" key="3">
    <source>
        <dbReference type="SAM" id="Phobius"/>
    </source>
</evidence>
<dbReference type="RefSeq" id="WP_341469119.1">
    <property type="nucleotide sequence ID" value="NZ_CP128399.1"/>
</dbReference>
<keyword evidence="8" id="KW-1185">Reference proteome</keyword>
<dbReference type="InterPro" id="IPR004474">
    <property type="entry name" value="LytR_CpsA_psr"/>
</dbReference>
<dbReference type="Gene3D" id="3.40.630.190">
    <property type="entry name" value="LCP protein"/>
    <property type="match status" value="1"/>
</dbReference>
<evidence type="ECO:0000313" key="8">
    <source>
        <dbReference type="Proteomes" id="UP001431572"/>
    </source>
</evidence>
<evidence type="ECO:0000259" key="4">
    <source>
        <dbReference type="Pfam" id="PF03816"/>
    </source>
</evidence>
<reference evidence="5 7" key="1">
    <citation type="submission" date="2020-06" db="EMBL/GenBank/DDBJ databases">
        <title>Anoxygenic phototrophic Chloroflexota member uses a Type I reaction center.</title>
        <authorList>
            <person name="Tsuji J.M."/>
            <person name="Shaw N.A."/>
            <person name="Nagashima S."/>
            <person name="Venkiteswaran J."/>
            <person name="Schiff S.L."/>
            <person name="Hanada S."/>
            <person name="Tank M."/>
            <person name="Neufeld J.D."/>
        </authorList>
    </citation>
    <scope>NUCLEOTIDE SEQUENCE [LARGE SCALE GENOMIC DNA]</scope>
    <source>
        <strain evidence="5">L227-S17</strain>
    </source>
</reference>